<name>A0A426XRJ5_ENSVE</name>
<gene>
    <name evidence="5" type="ORF">B296_00050849</name>
</gene>
<comment type="similarity">
    <text evidence="1">Belongs to the 5'-AMP-activated protein kinase gamma subunit family.</text>
</comment>
<comment type="caution">
    <text evidence="5">The sequence shown here is derived from an EMBL/GenBank/DDBJ whole genome shotgun (WGS) entry which is preliminary data.</text>
</comment>
<dbReference type="PANTHER" id="PTHR13780">
    <property type="entry name" value="AMP-ACTIVATED PROTEIN KINASE, GAMMA REGULATORY SUBUNIT"/>
    <property type="match status" value="1"/>
</dbReference>
<feature type="domain" description="CBS" evidence="4">
    <location>
        <begin position="94"/>
        <end position="139"/>
    </location>
</feature>
<dbReference type="InterPro" id="IPR050511">
    <property type="entry name" value="AMPK_gamma/SDS23_families"/>
</dbReference>
<evidence type="ECO:0000256" key="2">
    <source>
        <dbReference type="ARBA" id="ARBA00022737"/>
    </source>
</evidence>
<dbReference type="InterPro" id="IPR046342">
    <property type="entry name" value="CBS_dom_sf"/>
</dbReference>
<dbReference type="AlphaFoldDB" id="A0A426XRJ5"/>
<dbReference type="Proteomes" id="UP000287651">
    <property type="component" value="Unassembled WGS sequence"/>
</dbReference>
<dbReference type="SUPFAM" id="SSF54631">
    <property type="entry name" value="CBS-domain pair"/>
    <property type="match status" value="1"/>
</dbReference>
<evidence type="ECO:0000313" key="6">
    <source>
        <dbReference type="Proteomes" id="UP000287651"/>
    </source>
</evidence>
<keyword evidence="3" id="KW-0129">CBS domain</keyword>
<sequence>MLFLIRHAEPYDSLKDVALKILQNKVATVPIIHSPSHGESFPHLLYLASLSEIMKCICRHFRHSSVSLPILQQAICTIPLGTWIQRTGESNGRHLAMLRPNESLSSCLALLVQAQVSSIPIIDDHDCLLDAYSRSDITSLAKDNAYARIHLDDMRIYQILFLFALSSKFCFHSILFIDTSMGYDIIKFCYAPNNPTL</sequence>
<reference evidence="5 6" key="1">
    <citation type="journal article" date="2014" name="Agronomy (Basel)">
        <title>A Draft Genome Sequence for Ensete ventricosum, the Drought-Tolerant Tree Against Hunger.</title>
        <authorList>
            <person name="Harrison J."/>
            <person name="Moore K.A."/>
            <person name="Paszkiewicz K."/>
            <person name="Jones T."/>
            <person name="Grant M."/>
            <person name="Ambacheew D."/>
            <person name="Muzemil S."/>
            <person name="Studholme D.J."/>
        </authorList>
    </citation>
    <scope>NUCLEOTIDE SEQUENCE [LARGE SCALE GENOMIC DNA]</scope>
</reference>
<organism evidence="5 6">
    <name type="scientific">Ensete ventricosum</name>
    <name type="common">Abyssinian banana</name>
    <name type="synonym">Musa ensete</name>
    <dbReference type="NCBI Taxonomy" id="4639"/>
    <lineage>
        <taxon>Eukaryota</taxon>
        <taxon>Viridiplantae</taxon>
        <taxon>Streptophyta</taxon>
        <taxon>Embryophyta</taxon>
        <taxon>Tracheophyta</taxon>
        <taxon>Spermatophyta</taxon>
        <taxon>Magnoliopsida</taxon>
        <taxon>Liliopsida</taxon>
        <taxon>Zingiberales</taxon>
        <taxon>Musaceae</taxon>
        <taxon>Ensete</taxon>
    </lineage>
</organism>
<dbReference type="Gene3D" id="3.10.580.10">
    <property type="entry name" value="CBS-domain"/>
    <property type="match status" value="1"/>
</dbReference>
<evidence type="ECO:0000256" key="3">
    <source>
        <dbReference type="ARBA" id="ARBA00023122"/>
    </source>
</evidence>
<dbReference type="PANTHER" id="PTHR13780:SF35">
    <property type="entry name" value="LD22662P"/>
    <property type="match status" value="1"/>
</dbReference>
<evidence type="ECO:0000313" key="5">
    <source>
        <dbReference type="EMBL" id="RRT42052.1"/>
    </source>
</evidence>
<protein>
    <recommendedName>
        <fullName evidence="4">CBS domain-containing protein</fullName>
    </recommendedName>
</protein>
<accession>A0A426XRJ5</accession>
<dbReference type="EMBL" id="AMZH03018111">
    <property type="protein sequence ID" value="RRT42052.1"/>
    <property type="molecule type" value="Genomic_DNA"/>
</dbReference>
<keyword evidence="2" id="KW-0677">Repeat</keyword>
<evidence type="ECO:0000256" key="1">
    <source>
        <dbReference type="ARBA" id="ARBA00006750"/>
    </source>
</evidence>
<proteinExistence type="inferred from homology"/>
<dbReference type="Pfam" id="PF00571">
    <property type="entry name" value="CBS"/>
    <property type="match status" value="1"/>
</dbReference>
<dbReference type="InterPro" id="IPR000644">
    <property type="entry name" value="CBS_dom"/>
</dbReference>
<evidence type="ECO:0000259" key="4">
    <source>
        <dbReference type="Pfam" id="PF00571"/>
    </source>
</evidence>